<gene>
    <name evidence="1" type="ORF">BW732_01675</name>
</gene>
<reference evidence="1 2" key="1">
    <citation type="journal article" date="2010" name="Int. J. Syst. Evol. Microbiol.">
        <title>Vagococcus penaei sp. nov., isolated from spoilage microbiota of cooked shrimp (Penaeus vannamei).</title>
        <authorList>
            <person name="Jaffres E."/>
            <person name="Prevost H."/>
            <person name="Rossero A."/>
            <person name="Joffraud J.J."/>
            <person name="Dousset X."/>
        </authorList>
    </citation>
    <scope>NUCLEOTIDE SEQUENCE [LARGE SCALE GENOMIC DNA]</scope>
    <source>
        <strain evidence="1 2">CD276</strain>
    </source>
</reference>
<sequence>MKTLFTTINKTIKSPVELLHYRNKKGFAAFGYLLLLTLILSIPMIVESISLGSIFQKDGELILNKLPDFSIKDGTLTTDKEDSGFVYQTNSIIFTFDPENKRSAHDVTEDGATGALAVGLLKNEVVVGLPTVGTASDMVENLTFPYKSMPLAPILNKSTVSAMLTNKSSMITFLVVMIITAFLLVLGNFVMNLLLLTIVANLSNKLRQTTLTFGQTFKLLIYCSTIPSILSVILQLLVPTDLPYSTFSVVLTVFIYFSMFPRLTKKS</sequence>
<dbReference type="Proteomes" id="UP000188246">
    <property type="component" value="Chromosome"/>
</dbReference>
<evidence type="ECO:0000313" key="2">
    <source>
        <dbReference type="Proteomes" id="UP000188246"/>
    </source>
</evidence>
<dbReference type="InterPro" id="IPR009574">
    <property type="entry name" value="DUF1189"/>
</dbReference>
<keyword evidence="2" id="KW-1185">Reference proteome</keyword>
<organism evidence="1 2">
    <name type="scientific">Vagococcus penaei</name>
    <dbReference type="NCBI Taxonomy" id="633807"/>
    <lineage>
        <taxon>Bacteria</taxon>
        <taxon>Bacillati</taxon>
        <taxon>Bacillota</taxon>
        <taxon>Bacilli</taxon>
        <taxon>Lactobacillales</taxon>
        <taxon>Enterococcaceae</taxon>
        <taxon>Vagococcus</taxon>
    </lineage>
</organism>
<protein>
    <submittedName>
        <fullName evidence="1">Uncharacterized protein</fullName>
    </submittedName>
</protein>
<dbReference type="OrthoDB" id="2134424at2"/>
<accession>A0A1Q2D3T8</accession>
<evidence type="ECO:0000313" key="1">
    <source>
        <dbReference type="EMBL" id="AQP53060.1"/>
    </source>
</evidence>
<dbReference type="KEGG" id="vpi:BW732_01675"/>
<dbReference type="EMBL" id="CP019609">
    <property type="protein sequence ID" value="AQP53060.1"/>
    <property type="molecule type" value="Genomic_DNA"/>
</dbReference>
<dbReference type="AlphaFoldDB" id="A0A1Q2D3T8"/>
<dbReference type="RefSeq" id="WP_077275158.1">
    <property type="nucleotide sequence ID" value="NZ_CP019609.1"/>
</dbReference>
<dbReference type="STRING" id="633807.BW732_01675"/>
<dbReference type="Pfam" id="PF06691">
    <property type="entry name" value="DUF1189"/>
    <property type="match status" value="1"/>
</dbReference>
<name>A0A1Q2D3T8_9ENTE</name>
<proteinExistence type="predicted"/>